<evidence type="ECO:0000313" key="3">
    <source>
        <dbReference type="Proteomes" id="UP000293342"/>
    </source>
</evidence>
<dbReference type="SUPFAM" id="SSF53474">
    <property type="entry name" value="alpha/beta-Hydrolases"/>
    <property type="match status" value="1"/>
</dbReference>
<comment type="caution">
    <text evidence="2">The sequence shown here is derived from an EMBL/GenBank/DDBJ whole genome shotgun (WGS) entry which is preliminary data.</text>
</comment>
<dbReference type="InterPro" id="IPR029058">
    <property type="entry name" value="AB_hydrolase_fold"/>
</dbReference>
<dbReference type="Proteomes" id="UP000293342">
    <property type="component" value="Unassembled WGS sequence"/>
</dbReference>
<evidence type="ECO:0000256" key="1">
    <source>
        <dbReference type="SAM" id="MobiDB-lite"/>
    </source>
</evidence>
<reference evidence="2 3" key="1">
    <citation type="submission" date="2019-02" db="EMBL/GenBank/DDBJ databases">
        <title>Kribbella capetownensis sp. nov. and Kribbella speibonae sp. nov., isolated from soil.</title>
        <authorList>
            <person name="Curtis S.M."/>
            <person name="Norton I."/>
            <person name="Everest G.J."/>
            <person name="Meyers P.R."/>
        </authorList>
    </citation>
    <scope>NUCLEOTIDE SEQUENCE [LARGE SCALE GENOMIC DNA]</scope>
    <source>
        <strain evidence="2 3">YM53</strain>
    </source>
</reference>
<dbReference type="EMBL" id="SJKD01000002">
    <property type="protein sequence ID" value="TCC51429.1"/>
    <property type="molecule type" value="Genomic_DNA"/>
</dbReference>
<dbReference type="OrthoDB" id="9775130at2"/>
<name>A0A4R0JWK1_9ACTN</name>
<feature type="region of interest" description="Disordered" evidence="1">
    <location>
        <begin position="1"/>
        <end position="30"/>
    </location>
</feature>
<evidence type="ECO:0008006" key="4">
    <source>
        <dbReference type="Google" id="ProtNLM"/>
    </source>
</evidence>
<proteinExistence type="predicted"/>
<organism evidence="2 3">
    <name type="scientific">Kribbella capetownensis</name>
    <dbReference type="NCBI Taxonomy" id="1572659"/>
    <lineage>
        <taxon>Bacteria</taxon>
        <taxon>Bacillati</taxon>
        <taxon>Actinomycetota</taxon>
        <taxon>Actinomycetes</taxon>
        <taxon>Propionibacteriales</taxon>
        <taxon>Kribbellaceae</taxon>
        <taxon>Kribbella</taxon>
    </lineage>
</organism>
<dbReference type="Gene3D" id="3.40.50.1820">
    <property type="entry name" value="alpha/beta hydrolase"/>
    <property type="match status" value="1"/>
</dbReference>
<gene>
    <name evidence="2" type="ORF">E0H75_13230</name>
</gene>
<keyword evidence="3" id="KW-1185">Reference proteome</keyword>
<sequence length="430" mass="46800">MQLQAAEAGDEPYELGTDSLPQPGTPRGSVAEYRLDDSERFPGTKRRYWVYVPAQYTPDHPANLMVFQDGESYLRPNVNAHVVFDNLIHRGEMPVCIGVFVEPGDSGPGNPLWGGDTNRNVEYDTLSDAYAQFLLDELIPRLPVTVTDYATRRAICGHSSGGICAFTAAWERPEAFGNVVSHCGSFVNIRGGHEYPSLIRRTERKPLRVFLQTGERDLDVVFGNWPIANRDMASALAYRGYECELVIGEGGHTLKHGGAIFPDTMRWLWGAYVRPTAKEKSPGDRSSCAALLGTGWLSDHVDMVLFSIGLRICWSFVNSSHLFGLGHGGLLGLDGCDGWPGGGPADEDGHCGAASAADGPDPCPAWSQRTWRRFQTPACRGQRGDCAHKPVLSCVISSRLAARAAASSSSRSSSWRRSSRSCCSRSVSAC</sequence>
<dbReference type="InterPro" id="IPR050583">
    <property type="entry name" value="Mycobacterial_A85_antigen"/>
</dbReference>
<evidence type="ECO:0000313" key="2">
    <source>
        <dbReference type="EMBL" id="TCC51429.1"/>
    </source>
</evidence>
<protein>
    <recommendedName>
        <fullName evidence="4">Esterase</fullName>
    </recommendedName>
</protein>
<accession>A0A4R0JWK1</accession>
<dbReference type="PANTHER" id="PTHR48098">
    <property type="entry name" value="ENTEROCHELIN ESTERASE-RELATED"/>
    <property type="match status" value="1"/>
</dbReference>
<dbReference type="AlphaFoldDB" id="A0A4R0JWK1"/>
<dbReference type="Pfam" id="PF00756">
    <property type="entry name" value="Esterase"/>
    <property type="match status" value="1"/>
</dbReference>
<dbReference type="InterPro" id="IPR000801">
    <property type="entry name" value="Esterase-like"/>
</dbReference>
<dbReference type="PANTHER" id="PTHR48098:SF3">
    <property type="entry name" value="IRON(III) ENTEROBACTIN ESTERASE"/>
    <property type="match status" value="1"/>
</dbReference>